<dbReference type="Gene3D" id="3.30.200.20">
    <property type="entry name" value="Phosphorylase Kinase, domain 1"/>
    <property type="match status" value="1"/>
</dbReference>
<protein>
    <recommendedName>
        <fullName evidence="6">Legume lectin domain-containing protein</fullName>
    </recommendedName>
</protein>
<dbReference type="PANTHER" id="PTHR27007">
    <property type="match status" value="1"/>
</dbReference>
<evidence type="ECO:0000256" key="3">
    <source>
        <dbReference type="SAM" id="MobiDB-lite"/>
    </source>
</evidence>
<dbReference type="Proteomes" id="UP000327013">
    <property type="component" value="Unassembled WGS sequence"/>
</dbReference>
<accession>A0A5N6Q7D0</accession>
<dbReference type="Gene3D" id="2.60.120.200">
    <property type="match status" value="1"/>
</dbReference>
<sequence length="150" mass="17007">MLESNASHDAGYWPDNSSDADDDKSFKELKLNSGENYQDEMYVEFTSATGQLVESHKILAWSFSNSNFLLSQELVTTGLPSFVLPKGSIFRSKGGSEGEYMLGREEMEEWESEYWPHRMTYVEIEAATRDFSEENMIGSGGNGKVYNDRI</sequence>
<comment type="caution">
    <text evidence="4">The sequence shown here is derived from an EMBL/GenBank/DDBJ whole genome shotgun (WGS) entry which is preliminary data.</text>
</comment>
<feature type="region of interest" description="Disordered" evidence="3">
    <location>
        <begin position="1"/>
        <end position="24"/>
    </location>
</feature>
<dbReference type="OrthoDB" id="1704823at2759"/>
<evidence type="ECO:0000256" key="1">
    <source>
        <dbReference type="ARBA" id="ARBA00022741"/>
    </source>
</evidence>
<reference evidence="4 5" key="1">
    <citation type="submission" date="2019-06" db="EMBL/GenBank/DDBJ databases">
        <title>A chromosomal-level reference genome of Carpinus fangiana (Coryloideae, Betulaceae).</title>
        <authorList>
            <person name="Yang X."/>
            <person name="Wang Z."/>
            <person name="Zhang L."/>
            <person name="Hao G."/>
            <person name="Liu J."/>
            <person name="Yang Y."/>
        </authorList>
    </citation>
    <scope>NUCLEOTIDE SEQUENCE [LARGE SCALE GENOMIC DNA]</scope>
    <source>
        <strain evidence="4">Cfa_2016G</strain>
        <tissue evidence="4">Leaf</tissue>
    </source>
</reference>
<evidence type="ECO:0000256" key="2">
    <source>
        <dbReference type="ARBA" id="ARBA00022840"/>
    </source>
</evidence>
<proteinExistence type="predicted"/>
<gene>
    <name evidence="4" type="ORF">FH972_027333</name>
</gene>
<dbReference type="GO" id="GO:0005524">
    <property type="term" value="F:ATP binding"/>
    <property type="evidence" value="ECO:0007669"/>
    <property type="project" value="UniProtKB-KW"/>
</dbReference>
<organism evidence="4 5">
    <name type="scientific">Carpinus fangiana</name>
    <dbReference type="NCBI Taxonomy" id="176857"/>
    <lineage>
        <taxon>Eukaryota</taxon>
        <taxon>Viridiplantae</taxon>
        <taxon>Streptophyta</taxon>
        <taxon>Embryophyta</taxon>
        <taxon>Tracheophyta</taxon>
        <taxon>Spermatophyta</taxon>
        <taxon>Magnoliopsida</taxon>
        <taxon>eudicotyledons</taxon>
        <taxon>Gunneridae</taxon>
        <taxon>Pentapetalae</taxon>
        <taxon>rosids</taxon>
        <taxon>fabids</taxon>
        <taxon>Fagales</taxon>
        <taxon>Betulaceae</taxon>
        <taxon>Carpinus</taxon>
    </lineage>
</organism>
<keyword evidence="1" id="KW-0547">Nucleotide-binding</keyword>
<evidence type="ECO:0000313" key="5">
    <source>
        <dbReference type="Proteomes" id="UP000327013"/>
    </source>
</evidence>
<keyword evidence="5" id="KW-1185">Reference proteome</keyword>
<name>A0A5N6Q7D0_9ROSI</name>
<evidence type="ECO:0000313" key="4">
    <source>
        <dbReference type="EMBL" id="KAD8388394.1"/>
    </source>
</evidence>
<dbReference type="InterPro" id="IPR050528">
    <property type="entry name" value="L-type_Lectin-RKs"/>
</dbReference>
<keyword evidence="2" id="KW-0067">ATP-binding</keyword>
<evidence type="ECO:0008006" key="6">
    <source>
        <dbReference type="Google" id="ProtNLM"/>
    </source>
</evidence>
<dbReference type="EMBL" id="VIBQ01003139">
    <property type="protein sequence ID" value="KAD8388394.1"/>
    <property type="molecule type" value="Genomic_DNA"/>
</dbReference>
<dbReference type="AlphaFoldDB" id="A0A5N6Q7D0"/>
<dbReference type="InterPro" id="IPR013320">
    <property type="entry name" value="ConA-like_dom_sf"/>
</dbReference>
<dbReference type="SUPFAM" id="SSF49899">
    <property type="entry name" value="Concanavalin A-like lectins/glucanases"/>
    <property type="match status" value="1"/>
</dbReference>